<keyword evidence="3" id="KW-1185">Reference proteome</keyword>
<dbReference type="OrthoDB" id="248923at2759"/>
<dbReference type="Proteomes" id="UP000008810">
    <property type="component" value="Chromosome 2"/>
</dbReference>
<dbReference type="EMBL" id="CM000881">
    <property type="protein sequence ID" value="KQK08344.1"/>
    <property type="molecule type" value="Genomic_DNA"/>
</dbReference>
<evidence type="ECO:0000313" key="2">
    <source>
        <dbReference type="EnsemblPlants" id="KQK08344"/>
    </source>
</evidence>
<accession>A0A0Q3GAB9</accession>
<proteinExistence type="predicted"/>
<dbReference type="EnsemblPlants" id="KQK08344">
    <property type="protein sequence ID" value="KQK08344"/>
    <property type="gene ID" value="BRADI_2g41294v3"/>
</dbReference>
<organism evidence="1">
    <name type="scientific">Brachypodium distachyon</name>
    <name type="common">Purple false brome</name>
    <name type="synonym">Trachynia distachya</name>
    <dbReference type="NCBI Taxonomy" id="15368"/>
    <lineage>
        <taxon>Eukaryota</taxon>
        <taxon>Viridiplantae</taxon>
        <taxon>Streptophyta</taxon>
        <taxon>Embryophyta</taxon>
        <taxon>Tracheophyta</taxon>
        <taxon>Spermatophyta</taxon>
        <taxon>Magnoliopsida</taxon>
        <taxon>Liliopsida</taxon>
        <taxon>Poales</taxon>
        <taxon>Poaceae</taxon>
        <taxon>BOP clade</taxon>
        <taxon>Pooideae</taxon>
        <taxon>Stipodae</taxon>
        <taxon>Brachypodieae</taxon>
        <taxon>Brachypodium</taxon>
    </lineage>
</organism>
<protein>
    <submittedName>
        <fullName evidence="1 2">Uncharacterized protein</fullName>
    </submittedName>
</protein>
<reference evidence="1" key="2">
    <citation type="submission" date="2017-06" db="EMBL/GenBank/DDBJ databases">
        <title>WGS assembly of Brachypodium distachyon.</title>
        <authorList>
            <consortium name="The International Brachypodium Initiative"/>
            <person name="Lucas S."/>
            <person name="Harmon-Smith M."/>
            <person name="Lail K."/>
            <person name="Tice H."/>
            <person name="Grimwood J."/>
            <person name="Bruce D."/>
            <person name="Barry K."/>
            <person name="Shu S."/>
            <person name="Lindquist E."/>
            <person name="Wang M."/>
            <person name="Pitluck S."/>
            <person name="Vogel J.P."/>
            <person name="Garvin D.F."/>
            <person name="Mockler T.C."/>
            <person name="Schmutz J."/>
            <person name="Rokhsar D."/>
            <person name="Bevan M.W."/>
        </authorList>
    </citation>
    <scope>NUCLEOTIDE SEQUENCE</scope>
    <source>
        <strain evidence="1">Bd21</strain>
    </source>
</reference>
<dbReference type="InterPro" id="IPR011009">
    <property type="entry name" value="Kinase-like_dom_sf"/>
</dbReference>
<evidence type="ECO:0000313" key="1">
    <source>
        <dbReference type="EMBL" id="KQK08344.1"/>
    </source>
</evidence>
<dbReference type="AlphaFoldDB" id="A0A0Q3GAB9"/>
<evidence type="ECO:0000313" key="3">
    <source>
        <dbReference type="Proteomes" id="UP000008810"/>
    </source>
</evidence>
<dbReference type="SUPFAM" id="SSF56112">
    <property type="entry name" value="Protein kinase-like (PK-like)"/>
    <property type="match status" value="1"/>
</dbReference>
<reference evidence="1 2" key="1">
    <citation type="journal article" date="2010" name="Nature">
        <title>Genome sequencing and analysis of the model grass Brachypodium distachyon.</title>
        <authorList>
            <consortium name="International Brachypodium Initiative"/>
        </authorList>
    </citation>
    <scope>NUCLEOTIDE SEQUENCE [LARGE SCALE GENOMIC DNA]</scope>
    <source>
        <strain evidence="1 2">Bd21</strain>
    </source>
</reference>
<reference evidence="2" key="3">
    <citation type="submission" date="2018-08" db="UniProtKB">
        <authorList>
            <consortium name="EnsemblPlants"/>
        </authorList>
    </citation>
    <scope>IDENTIFICATION</scope>
    <source>
        <strain evidence="2">cv. Bd21</strain>
    </source>
</reference>
<sequence>MASLCSNPHIIECKDGWVDERTSACIFTSCCEGGEIAARSRRQGASYFLKNYLHCNRVLRHHFKCSNILLTKDRQTASKVVEAKEAALCRCLNILNSLHL</sequence>
<dbReference type="STRING" id="15368.A0A0Q3GAB9"/>
<dbReference type="InParanoid" id="A0A0Q3GAB9"/>
<dbReference type="Gramene" id="KQK08344">
    <property type="protein sequence ID" value="KQK08344"/>
    <property type="gene ID" value="BRADI_2g41294v3"/>
</dbReference>
<name>A0A0Q3GAB9_BRADI</name>
<gene>
    <name evidence="1" type="ORF">BRADI_2g41294v3</name>
</gene>